<dbReference type="Proteomes" id="UP001209922">
    <property type="component" value="Unassembled WGS sequence"/>
</dbReference>
<feature type="compositionally biased region" description="Low complexity" evidence="1">
    <location>
        <begin position="113"/>
        <end position="126"/>
    </location>
</feature>
<feature type="signal peptide" evidence="2">
    <location>
        <begin position="1"/>
        <end position="20"/>
    </location>
</feature>
<name>A0ABT3JSV0_9XANT</name>
<organism evidence="4 5">
    <name type="scientific">Xanthomonas chitinilytica</name>
    <dbReference type="NCBI Taxonomy" id="2989819"/>
    <lineage>
        <taxon>Bacteria</taxon>
        <taxon>Pseudomonadati</taxon>
        <taxon>Pseudomonadota</taxon>
        <taxon>Gammaproteobacteria</taxon>
        <taxon>Lysobacterales</taxon>
        <taxon>Lysobacteraceae</taxon>
        <taxon>Xanthomonas</taxon>
    </lineage>
</organism>
<evidence type="ECO:0000256" key="2">
    <source>
        <dbReference type="SAM" id="SignalP"/>
    </source>
</evidence>
<keyword evidence="5" id="KW-1185">Reference proteome</keyword>
<dbReference type="EMBL" id="JAPCHY010000002">
    <property type="protein sequence ID" value="MCW4471505.1"/>
    <property type="molecule type" value="Genomic_DNA"/>
</dbReference>
<feature type="region of interest" description="Disordered" evidence="1">
    <location>
        <begin position="81"/>
        <end position="126"/>
    </location>
</feature>
<gene>
    <name evidence="4" type="ORF">OK345_03170</name>
</gene>
<reference evidence="4 5" key="1">
    <citation type="submission" date="2022-10" db="EMBL/GenBank/DDBJ databases">
        <title>Xanthomonas sp. H13-6.</title>
        <authorList>
            <person name="Liu X."/>
            <person name="Deng Z."/>
            <person name="Jiang Y."/>
            <person name="Yu T."/>
            <person name="Ai J."/>
        </authorList>
    </citation>
    <scope>NUCLEOTIDE SEQUENCE [LARGE SCALE GENOMIC DNA]</scope>
    <source>
        <strain evidence="4 5">H13-6</strain>
    </source>
</reference>
<accession>A0ABT3JSV0</accession>
<evidence type="ECO:0000313" key="5">
    <source>
        <dbReference type="Proteomes" id="UP001209922"/>
    </source>
</evidence>
<evidence type="ECO:0000259" key="3">
    <source>
        <dbReference type="Pfam" id="PF13511"/>
    </source>
</evidence>
<evidence type="ECO:0000256" key="1">
    <source>
        <dbReference type="SAM" id="MobiDB-lite"/>
    </source>
</evidence>
<dbReference type="RefSeq" id="WP_265126454.1">
    <property type="nucleotide sequence ID" value="NZ_JAPCHY010000002.1"/>
</dbReference>
<feature type="chain" id="PRO_5046821603" evidence="2">
    <location>
        <begin position="21"/>
        <end position="126"/>
    </location>
</feature>
<dbReference type="Pfam" id="PF13511">
    <property type="entry name" value="DUF4124"/>
    <property type="match status" value="1"/>
</dbReference>
<feature type="domain" description="DUF4124" evidence="3">
    <location>
        <begin position="10"/>
        <end position="63"/>
    </location>
</feature>
<evidence type="ECO:0000313" key="4">
    <source>
        <dbReference type="EMBL" id="MCW4471505.1"/>
    </source>
</evidence>
<feature type="compositionally biased region" description="Basic and acidic residues" evidence="1">
    <location>
        <begin position="102"/>
        <end position="112"/>
    </location>
</feature>
<proteinExistence type="predicted"/>
<sequence>MRILPSLGCLLLSASFAAGAGNVYKWKDANGVTQYSEKPPAGQKFEARRIDNHGSAVTESAAEPTQSSECLTARRNLELLAGSAPVMQDSDGDGTPDTPLDDAQRSAQKDLAEAAAKAYCKPDGQG</sequence>
<keyword evidence="2" id="KW-0732">Signal</keyword>
<feature type="compositionally biased region" description="Polar residues" evidence="1">
    <location>
        <begin position="55"/>
        <end position="69"/>
    </location>
</feature>
<comment type="caution">
    <text evidence="4">The sequence shown here is derived from an EMBL/GenBank/DDBJ whole genome shotgun (WGS) entry which is preliminary data.</text>
</comment>
<feature type="region of interest" description="Disordered" evidence="1">
    <location>
        <begin position="50"/>
        <end position="69"/>
    </location>
</feature>
<dbReference type="InterPro" id="IPR025392">
    <property type="entry name" value="DUF4124"/>
</dbReference>
<protein>
    <submittedName>
        <fullName evidence="4">DUF4124 domain-containing protein</fullName>
    </submittedName>
</protein>